<feature type="transmembrane region" description="Helical" evidence="1">
    <location>
        <begin position="12"/>
        <end position="33"/>
    </location>
</feature>
<organism evidence="2 3">
    <name type="scientific">Streptomyces virginiae</name>
    <name type="common">Streptomyces cinnamonensis</name>
    <dbReference type="NCBI Taxonomy" id="1961"/>
    <lineage>
        <taxon>Bacteria</taxon>
        <taxon>Bacillati</taxon>
        <taxon>Actinomycetota</taxon>
        <taxon>Actinomycetes</taxon>
        <taxon>Kitasatosporales</taxon>
        <taxon>Streptomycetaceae</taxon>
        <taxon>Streptomyces</taxon>
    </lineage>
</organism>
<evidence type="ECO:0000313" key="2">
    <source>
        <dbReference type="EMBL" id="GHI13657.1"/>
    </source>
</evidence>
<evidence type="ECO:0000256" key="1">
    <source>
        <dbReference type="SAM" id="Phobius"/>
    </source>
</evidence>
<accession>A0ABQ3NLJ4</accession>
<sequence>MTSTNPKSPLAAVTGLLSFVLVLGGGSGLLHEWLGWIHFMGFVRFLVPDGYEIFGYVVMVVLGVAVGAAGDSLTRRART</sequence>
<keyword evidence="1" id="KW-0472">Membrane</keyword>
<dbReference type="EMBL" id="BNDV01000008">
    <property type="protein sequence ID" value="GHI13657.1"/>
    <property type="molecule type" value="Genomic_DNA"/>
</dbReference>
<proteinExistence type="predicted"/>
<dbReference type="Proteomes" id="UP000660554">
    <property type="component" value="Unassembled WGS sequence"/>
</dbReference>
<feature type="transmembrane region" description="Helical" evidence="1">
    <location>
        <begin position="53"/>
        <end position="73"/>
    </location>
</feature>
<reference evidence="3" key="1">
    <citation type="submission" date="2020-09" db="EMBL/GenBank/DDBJ databases">
        <title>Whole genome shotgun sequence of Streptomyces cinnamonensis NBRC 15873.</title>
        <authorList>
            <person name="Komaki H."/>
            <person name="Tamura T."/>
        </authorList>
    </citation>
    <scope>NUCLEOTIDE SEQUENCE [LARGE SCALE GENOMIC DNA]</scope>
    <source>
        <strain evidence="3">NBRC 15873</strain>
    </source>
</reference>
<comment type="caution">
    <text evidence="2">The sequence shown here is derived from an EMBL/GenBank/DDBJ whole genome shotgun (WGS) entry which is preliminary data.</text>
</comment>
<gene>
    <name evidence="2" type="ORF">Scinn_31200</name>
</gene>
<keyword evidence="1" id="KW-0812">Transmembrane</keyword>
<keyword evidence="1" id="KW-1133">Transmembrane helix</keyword>
<keyword evidence="3" id="KW-1185">Reference proteome</keyword>
<dbReference type="RefSeq" id="WP_030657711.1">
    <property type="nucleotide sequence ID" value="NZ_BMRU01000002.1"/>
</dbReference>
<name>A0ABQ3NLJ4_STRVG</name>
<evidence type="ECO:0000313" key="3">
    <source>
        <dbReference type="Proteomes" id="UP000660554"/>
    </source>
</evidence>
<dbReference type="GeneID" id="86952879"/>
<protein>
    <submittedName>
        <fullName evidence="2">Uncharacterized protein</fullName>
    </submittedName>
</protein>